<dbReference type="Pfam" id="PF04122">
    <property type="entry name" value="CW_binding_2"/>
    <property type="match status" value="3"/>
</dbReference>
<evidence type="ECO:0000256" key="1">
    <source>
        <dbReference type="SAM" id="SignalP"/>
    </source>
</evidence>
<feature type="chain" id="PRO_5018177915" evidence="1">
    <location>
        <begin position="20"/>
        <end position="590"/>
    </location>
</feature>
<keyword evidence="4" id="KW-1185">Reference proteome</keyword>
<reference evidence="3 4" key="1">
    <citation type="submission" date="2018-10" db="EMBL/GenBank/DDBJ databases">
        <title>Isolation, diversity and antibacterial activity of antinobacteria from the wheat rhizosphere soil.</title>
        <authorList>
            <person name="Sun T."/>
        </authorList>
    </citation>
    <scope>NUCLEOTIDE SEQUENCE [LARGE SCALE GENOMIC DNA]</scope>
    <source>
        <strain evidence="3 4">SJ-23</strain>
    </source>
</reference>
<dbReference type="Proteomes" id="UP000275048">
    <property type="component" value="Unassembled WGS sequence"/>
</dbReference>
<feature type="domain" description="Excalibur calcium-binding" evidence="2">
    <location>
        <begin position="544"/>
        <end position="584"/>
    </location>
</feature>
<dbReference type="SMART" id="SM00894">
    <property type="entry name" value="Excalibur"/>
    <property type="match status" value="1"/>
</dbReference>
<dbReference type="GO" id="GO:0030288">
    <property type="term" value="C:outer membrane-bounded periplasmic space"/>
    <property type="evidence" value="ECO:0007669"/>
    <property type="project" value="TreeGrafter"/>
</dbReference>
<dbReference type="InterPro" id="IPR008613">
    <property type="entry name" value="Excalibur_Ca-bd_domain"/>
</dbReference>
<gene>
    <name evidence="3" type="ORF">EDM22_13785</name>
</gene>
<sequence>MAAPLLVAALVTAPIAANAVAPGETTTPAALLAELIVATPSSVTYNRDLFAEGIDADGDGCNTRREVLQAESLVPVTIAAGCDITAGEWFSWYEGVTQTDPALLEMDHLVALKEAWISGAWAWTDQQRSDYANDLDVDETLTVVTGAENTAKSAYDPAQWIPSYTPSRCEYASDWVVVKYRWNLTIDTAEKSALQSLISDYCGASTVVVPPVRTDTVPSAPSEGSVNPLPAGTYRLAGADRYATAVAVSARFNPGVPVVYVAAGTNYPDALSASALAGAKSSPLLLVQPTAIPSVVLNEIKRLAPQKIVIAGGVGAVSAGVAAALSAIAPVERAAGADRYETSRILAQTAGLPSSGIAYVATGRAFPDALSASGAAGTINAPVLLVDGLATSANASTVGTLNNLGTSTVRIAGGTGVVTTSYENSLKSKYPTVQRYAGADRYATGVAVNQSVFSSASTVYLAVGTGFADALAGGALAGATSSPLFIVTGTCIPPVVKNQITALNPSTVVLLGGTGSLSNAVASLTECATSTPPPGPTTPANPGDTKNCSDFSTWSAAQSWFNYYYPYYGDIAKLDFDNDKIACESLPGAP</sequence>
<dbReference type="InterPro" id="IPR011089">
    <property type="entry name" value="GmrSD_C"/>
</dbReference>
<dbReference type="OrthoDB" id="5196645at2"/>
<evidence type="ECO:0000313" key="3">
    <source>
        <dbReference type="EMBL" id="RNB46541.1"/>
    </source>
</evidence>
<dbReference type="PANTHER" id="PTHR30032">
    <property type="entry name" value="N-ACETYLMURAMOYL-L-ALANINE AMIDASE-RELATED"/>
    <property type="match status" value="1"/>
</dbReference>
<accession>A0A3M8A6B4</accession>
<name>A0A3M8A6B4_9MICO</name>
<dbReference type="Gene3D" id="3.40.50.12090">
    <property type="match status" value="2"/>
</dbReference>
<dbReference type="InterPro" id="IPR051922">
    <property type="entry name" value="Bact_Sporulation_Assoc"/>
</dbReference>
<dbReference type="InterPro" id="IPR007253">
    <property type="entry name" value="Cell_wall-bd_2"/>
</dbReference>
<dbReference type="AlphaFoldDB" id="A0A3M8A6B4"/>
<organism evidence="3 4">
    <name type="scientific">Agromyces tardus</name>
    <dbReference type="NCBI Taxonomy" id="2583849"/>
    <lineage>
        <taxon>Bacteria</taxon>
        <taxon>Bacillati</taxon>
        <taxon>Actinomycetota</taxon>
        <taxon>Actinomycetes</taxon>
        <taxon>Micrococcales</taxon>
        <taxon>Microbacteriaceae</taxon>
        <taxon>Agromyces</taxon>
    </lineage>
</organism>
<dbReference type="Pfam" id="PF07510">
    <property type="entry name" value="GmrSD_C"/>
    <property type="match status" value="1"/>
</dbReference>
<comment type="caution">
    <text evidence="3">The sequence shown here is derived from an EMBL/GenBank/DDBJ whole genome shotgun (WGS) entry which is preliminary data.</text>
</comment>
<dbReference type="PANTHER" id="PTHR30032:SF4">
    <property type="entry name" value="AMIDASE ENHANCER"/>
    <property type="match status" value="1"/>
</dbReference>
<keyword evidence="1" id="KW-0732">Signal</keyword>
<dbReference type="RefSeq" id="WP_122937664.1">
    <property type="nucleotide sequence ID" value="NZ_JBHSNT010000097.1"/>
</dbReference>
<dbReference type="EMBL" id="RHHB01000032">
    <property type="protein sequence ID" value="RNB46541.1"/>
    <property type="molecule type" value="Genomic_DNA"/>
</dbReference>
<evidence type="ECO:0000313" key="4">
    <source>
        <dbReference type="Proteomes" id="UP000275048"/>
    </source>
</evidence>
<evidence type="ECO:0000259" key="2">
    <source>
        <dbReference type="SMART" id="SM00894"/>
    </source>
</evidence>
<feature type="signal peptide" evidence="1">
    <location>
        <begin position="1"/>
        <end position="19"/>
    </location>
</feature>
<proteinExistence type="predicted"/>
<protein>
    <submittedName>
        <fullName evidence="3">DUF1524 domain-containing protein</fullName>
    </submittedName>
</protein>